<evidence type="ECO:0000313" key="3">
    <source>
        <dbReference type="EMBL" id="KAG2330919.1"/>
    </source>
</evidence>
<feature type="chain" id="PRO_5036503153" evidence="2">
    <location>
        <begin position="17"/>
        <end position="108"/>
    </location>
</feature>
<dbReference type="EMBL" id="JAAMPC010000001">
    <property type="protein sequence ID" value="KAG2330919.1"/>
    <property type="molecule type" value="Genomic_DNA"/>
</dbReference>
<feature type="region of interest" description="Disordered" evidence="1">
    <location>
        <begin position="75"/>
        <end position="108"/>
    </location>
</feature>
<proteinExistence type="predicted"/>
<evidence type="ECO:0000256" key="1">
    <source>
        <dbReference type="SAM" id="MobiDB-lite"/>
    </source>
</evidence>
<reference evidence="3 4" key="1">
    <citation type="submission" date="2020-02" db="EMBL/GenBank/DDBJ databases">
        <authorList>
            <person name="Ma Q."/>
            <person name="Huang Y."/>
            <person name="Song X."/>
            <person name="Pei D."/>
        </authorList>
    </citation>
    <scope>NUCLEOTIDE SEQUENCE [LARGE SCALE GENOMIC DNA]</scope>
    <source>
        <strain evidence="3">Sxm20200214</strain>
        <tissue evidence="3">Leaf</tissue>
    </source>
</reference>
<feature type="signal peptide" evidence="2">
    <location>
        <begin position="1"/>
        <end position="16"/>
    </location>
</feature>
<dbReference type="Proteomes" id="UP000886595">
    <property type="component" value="Unassembled WGS sequence"/>
</dbReference>
<evidence type="ECO:0000256" key="2">
    <source>
        <dbReference type="SAM" id="SignalP"/>
    </source>
</evidence>
<evidence type="ECO:0000313" key="4">
    <source>
        <dbReference type="Proteomes" id="UP000886595"/>
    </source>
</evidence>
<dbReference type="AlphaFoldDB" id="A0A8X7WJK8"/>
<feature type="compositionally biased region" description="Acidic residues" evidence="1">
    <location>
        <begin position="92"/>
        <end position="108"/>
    </location>
</feature>
<accession>A0A8X7WJK8</accession>
<sequence length="108" mass="12218">MVLLLLLLWRLIKLKAWSNRLDLVLIMAQDSNYPILTAGGMEQHQDFGSYGQQHNHIVGHMERYGQAVRKKLRAKEGGVVSKTVTGARREESDDVEAVTPEVDDMDVE</sequence>
<name>A0A8X7WJK8_BRACI</name>
<organism evidence="3 4">
    <name type="scientific">Brassica carinata</name>
    <name type="common">Ethiopian mustard</name>
    <name type="synonym">Abyssinian cabbage</name>
    <dbReference type="NCBI Taxonomy" id="52824"/>
    <lineage>
        <taxon>Eukaryota</taxon>
        <taxon>Viridiplantae</taxon>
        <taxon>Streptophyta</taxon>
        <taxon>Embryophyta</taxon>
        <taxon>Tracheophyta</taxon>
        <taxon>Spermatophyta</taxon>
        <taxon>Magnoliopsida</taxon>
        <taxon>eudicotyledons</taxon>
        <taxon>Gunneridae</taxon>
        <taxon>Pentapetalae</taxon>
        <taxon>rosids</taxon>
        <taxon>malvids</taxon>
        <taxon>Brassicales</taxon>
        <taxon>Brassicaceae</taxon>
        <taxon>Brassiceae</taxon>
        <taxon>Brassica</taxon>
    </lineage>
</organism>
<protein>
    <submittedName>
        <fullName evidence="3">Uncharacterized protein</fullName>
    </submittedName>
</protein>
<comment type="caution">
    <text evidence="3">The sequence shown here is derived from an EMBL/GenBank/DDBJ whole genome shotgun (WGS) entry which is preliminary data.</text>
</comment>
<keyword evidence="4" id="KW-1185">Reference proteome</keyword>
<gene>
    <name evidence="3" type="ORF">Bca52824_002099</name>
</gene>
<keyword evidence="2" id="KW-0732">Signal</keyword>